<proteinExistence type="predicted"/>
<dbReference type="RefSeq" id="WP_084411253.1">
    <property type="nucleotide sequence ID" value="NZ_FWXR01000015.1"/>
</dbReference>
<dbReference type="OrthoDB" id="7914355at2"/>
<name>A0A1W2DHU9_9HYPH</name>
<reference evidence="2 3" key="1">
    <citation type="submission" date="2017-04" db="EMBL/GenBank/DDBJ databases">
        <authorList>
            <person name="Afonso C.L."/>
            <person name="Miller P.J."/>
            <person name="Scott M.A."/>
            <person name="Spackman E."/>
            <person name="Goraichik I."/>
            <person name="Dimitrov K.M."/>
            <person name="Suarez D.L."/>
            <person name="Swayne D.E."/>
        </authorList>
    </citation>
    <scope>NUCLEOTIDE SEQUENCE [LARGE SCALE GENOMIC DNA]</scope>
    <source>
        <strain evidence="2 3">CGMCC 1.10972</strain>
    </source>
</reference>
<protein>
    <submittedName>
        <fullName evidence="2">Condensation domain-containing protein</fullName>
    </submittedName>
</protein>
<dbReference type="AlphaFoldDB" id="A0A1W2DHU9"/>
<accession>A0A1W2DHU9</accession>
<evidence type="ECO:0000313" key="3">
    <source>
        <dbReference type="Proteomes" id="UP000192656"/>
    </source>
</evidence>
<keyword evidence="3" id="KW-1185">Reference proteome</keyword>
<organism evidence="2 3">
    <name type="scientific">Fulvimarina manganoxydans</name>
    <dbReference type="NCBI Taxonomy" id="937218"/>
    <lineage>
        <taxon>Bacteria</taxon>
        <taxon>Pseudomonadati</taxon>
        <taxon>Pseudomonadota</taxon>
        <taxon>Alphaproteobacteria</taxon>
        <taxon>Hyphomicrobiales</taxon>
        <taxon>Aurantimonadaceae</taxon>
        <taxon>Fulvimarina</taxon>
    </lineage>
</organism>
<evidence type="ECO:0000313" key="2">
    <source>
        <dbReference type="EMBL" id="SMC96642.1"/>
    </source>
</evidence>
<dbReference type="SUPFAM" id="SSF52777">
    <property type="entry name" value="CoA-dependent acyltransferases"/>
    <property type="match status" value="2"/>
</dbReference>
<dbReference type="Gene3D" id="3.30.559.10">
    <property type="entry name" value="Chloramphenicol acetyltransferase-like domain"/>
    <property type="match status" value="1"/>
</dbReference>
<dbReference type="Proteomes" id="UP000192656">
    <property type="component" value="Unassembled WGS sequence"/>
</dbReference>
<dbReference type="EMBL" id="FWXR01000015">
    <property type="protein sequence ID" value="SMC96642.1"/>
    <property type="molecule type" value="Genomic_DNA"/>
</dbReference>
<dbReference type="GO" id="GO:0003824">
    <property type="term" value="F:catalytic activity"/>
    <property type="evidence" value="ECO:0007669"/>
    <property type="project" value="InterPro"/>
</dbReference>
<evidence type="ECO:0000259" key="1">
    <source>
        <dbReference type="Pfam" id="PF00668"/>
    </source>
</evidence>
<dbReference type="Gene3D" id="3.30.559.30">
    <property type="entry name" value="Nonribosomal peptide synthetase, condensation domain"/>
    <property type="match status" value="1"/>
</dbReference>
<dbReference type="InterPro" id="IPR001242">
    <property type="entry name" value="Condensation_dom"/>
</dbReference>
<sequence length="467" mass="52342">MTNPSLPETFTKLSPGLRDAVLRKLVERRKRLDSGPALRLRVADRSRPVPASLEQEGFLDLQERYSGRLAWTIAAPPILLDDVDPSRVRQAVEQLQRDHDVLHATFHRGRHGWEMALDPNRPAPFAITKIPFTAALAGAEAFVRRRYDALVAEPFAPETGPLWRAELAMRGRKGVLLLTFCSLLVDGDALYGLKQRLEALLAPEAGSRAMPEAHRFDYADYAATQHALLREGAFDSALEACESLLDGGPPAHWRDGRAPIGPSRLHEQHLCEETGRALDAYAGRHHTTPPVVLLTEYLNTLKALDGGDDLWVSLASAPRDLPGTETMIGTFARQTLFRLAWSETTDMLPNVHARMATSLDAAPLPQTLVRAMLERTYPNAASAYRYIFNHRVVGTEPAEDKPAHDIVYRTGPKRGDGEREEDILFMVLQSGRTRTLHWYLRADRFVPAQAEDLLRLFHTRLMRRIMA</sequence>
<dbReference type="STRING" id="937218.SAMN06297251_11514"/>
<dbReference type="Pfam" id="PF00668">
    <property type="entry name" value="Condensation"/>
    <property type="match status" value="1"/>
</dbReference>
<dbReference type="InterPro" id="IPR023213">
    <property type="entry name" value="CAT-like_dom_sf"/>
</dbReference>
<feature type="domain" description="Condensation" evidence="1">
    <location>
        <begin position="49"/>
        <end position="361"/>
    </location>
</feature>
<gene>
    <name evidence="2" type="ORF">SAMN06297251_11514</name>
</gene>